<name>A0A1L9BG48_9BACT</name>
<organism evidence="1 2">
    <name type="scientific">Cystobacter ferrugineus</name>
    <dbReference type="NCBI Taxonomy" id="83449"/>
    <lineage>
        <taxon>Bacteria</taxon>
        <taxon>Pseudomonadati</taxon>
        <taxon>Myxococcota</taxon>
        <taxon>Myxococcia</taxon>
        <taxon>Myxococcales</taxon>
        <taxon>Cystobacterineae</taxon>
        <taxon>Archangiaceae</taxon>
        <taxon>Cystobacter</taxon>
    </lineage>
</organism>
<keyword evidence="2" id="KW-1185">Reference proteome</keyword>
<evidence type="ECO:0000313" key="2">
    <source>
        <dbReference type="Proteomes" id="UP000182229"/>
    </source>
</evidence>
<reference evidence="1 2" key="2">
    <citation type="submission" date="2016-12" db="EMBL/GenBank/DDBJ databases">
        <title>Draft Genome Sequence of Cystobacter ferrugineus Strain Cbfe23.</title>
        <authorList>
            <person name="Akbar S."/>
            <person name="Dowd S.E."/>
            <person name="Stevens D.C."/>
        </authorList>
    </citation>
    <scope>NUCLEOTIDE SEQUENCE [LARGE SCALE GENOMIC DNA]</scope>
    <source>
        <strain evidence="1 2">Cbfe23</strain>
    </source>
</reference>
<evidence type="ECO:0000313" key="1">
    <source>
        <dbReference type="EMBL" id="OJH41186.1"/>
    </source>
</evidence>
<proteinExistence type="predicted"/>
<accession>A0A1L9BG48</accession>
<gene>
    <name evidence="1" type="ORF">BON30_09890</name>
</gene>
<protein>
    <submittedName>
        <fullName evidence="1">Uncharacterized protein</fullName>
    </submittedName>
</protein>
<dbReference type="EMBL" id="MPIN01000002">
    <property type="protein sequence ID" value="OJH41186.1"/>
    <property type="molecule type" value="Genomic_DNA"/>
</dbReference>
<dbReference type="AlphaFoldDB" id="A0A1L9BG48"/>
<dbReference type="Proteomes" id="UP000182229">
    <property type="component" value="Unassembled WGS sequence"/>
</dbReference>
<dbReference type="STRING" id="83449.BON30_09890"/>
<dbReference type="RefSeq" id="WP_071897618.1">
    <property type="nucleotide sequence ID" value="NZ_MPIN01000002.1"/>
</dbReference>
<sequence length="270" mass="30980">MTISELLSASEALVADQWRKLQPPGDSKAFHLLKEAGFFIWRTGQLYRFEDYLARPAADRAVDVRTSWRGENGEEASEAWQTLSRIGDTLRSAEKKKLIQVARAQLEFIASTGQCGEFHDYLKTFYRNPPPVIARFETRDEAESWLRSLPEPPSSAYILVGNDYLEVSYSRERGVRALRRDYALERFIEAVTTRGLPASAASFDTLEEAAVWWKSHPVPPMSVFVQIVGEHHLALYHKKIDYRSLHPISILEDWRREQERIAAQGKAQSR</sequence>
<reference evidence="2" key="1">
    <citation type="submission" date="2016-11" db="EMBL/GenBank/DDBJ databases">
        <authorList>
            <person name="Shukria A."/>
            <person name="Stevens D.C."/>
        </authorList>
    </citation>
    <scope>NUCLEOTIDE SEQUENCE [LARGE SCALE GENOMIC DNA]</scope>
    <source>
        <strain evidence="2">Cbfe23</strain>
    </source>
</reference>
<comment type="caution">
    <text evidence="1">The sequence shown here is derived from an EMBL/GenBank/DDBJ whole genome shotgun (WGS) entry which is preliminary data.</text>
</comment>